<evidence type="ECO:0000256" key="3">
    <source>
        <dbReference type="ARBA" id="ARBA00022989"/>
    </source>
</evidence>
<organism evidence="5 6">
    <name type="scientific">Sinorhizobium mexicanum</name>
    <dbReference type="NCBI Taxonomy" id="375549"/>
    <lineage>
        <taxon>Bacteria</taxon>
        <taxon>Pseudomonadati</taxon>
        <taxon>Pseudomonadota</taxon>
        <taxon>Alphaproteobacteria</taxon>
        <taxon>Hyphomicrobiales</taxon>
        <taxon>Rhizobiaceae</taxon>
        <taxon>Sinorhizobium/Ensifer group</taxon>
        <taxon>Sinorhizobium</taxon>
    </lineage>
</organism>
<dbReference type="GO" id="GO:0016020">
    <property type="term" value="C:membrane"/>
    <property type="evidence" value="ECO:0007669"/>
    <property type="project" value="UniProtKB-SubCell"/>
</dbReference>
<evidence type="ECO:0000313" key="6">
    <source>
        <dbReference type="Proteomes" id="UP000510721"/>
    </source>
</evidence>
<dbReference type="KEGG" id="emx:FKV68_04170"/>
<evidence type="ECO:0000256" key="1">
    <source>
        <dbReference type="ARBA" id="ARBA00004370"/>
    </source>
</evidence>
<keyword evidence="3" id="KW-1133">Transmembrane helix</keyword>
<keyword evidence="4" id="KW-0472">Membrane</keyword>
<comment type="subcellular location">
    <subcellularLocation>
        <location evidence="1">Membrane</location>
    </subcellularLocation>
</comment>
<accession>A0A859QN03</accession>
<evidence type="ECO:0000256" key="2">
    <source>
        <dbReference type="ARBA" id="ARBA00022692"/>
    </source>
</evidence>
<dbReference type="AlphaFoldDB" id="A0A859QN03"/>
<gene>
    <name evidence="5" type="ORF">FKV68_04170</name>
</gene>
<keyword evidence="6" id="KW-1185">Reference proteome</keyword>
<sequence>MTGFEADNIVSLSLAWLFVASRYLHAYVHVTGNWLRHRHPFFMSGVAPLGAMWLWLSV</sequence>
<dbReference type="InterPro" id="IPR023352">
    <property type="entry name" value="MAPEG-like_dom_sf"/>
</dbReference>
<evidence type="ECO:0000256" key="4">
    <source>
        <dbReference type="ARBA" id="ARBA00023136"/>
    </source>
</evidence>
<reference evidence="5 6" key="1">
    <citation type="submission" date="2019-06" db="EMBL/GenBank/DDBJ databases">
        <title>Complete genome sequence of Ensifer mexicanus ITTG R7 isolated from nodules of Acacia angustissima (Mill.) Kuntze.</title>
        <authorList>
            <person name="Rincon-Rosales R."/>
            <person name="Rogel M.A."/>
            <person name="Guerrero G."/>
            <person name="Rincon-Molina C.I."/>
            <person name="Lopez-Lopez A."/>
            <person name="Martinez-Romero E."/>
        </authorList>
    </citation>
    <scope>NUCLEOTIDE SEQUENCE [LARGE SCALE GENOMIC DNA]</scope>
    <source>
        <strain evidence="5 6">ITTG R7</strain>
    </source>
</reference>
<dbReference type="Proteomes" id="UP000510721">
    <property type="component" value="Chromosome"/>
</dbReference>
<dbReference type="Gene3D" id="1.20.120.550">
    <property type="entry name" value="Membrane associated eicosanoid/glutathione metabolism-like domain"/>
    <property type="match status" value="1"/>
</dbReference>
<dbReference type="InterPro" id="IPR001129">
    <property type="entry name" value="Membr-assoc_MAPEG"/>
</dbReference>
<dbReference type="Pfam" id="PF01124">
    <property type="entry name" value="MAPEG"/>
    <property type="match status" value="1"/>
</dbReference>
<dbReference type="RefSeq" id="WP_180940266.1">
    <property type="nucleotide sequence ID" value="NZ_CP041238.1"/>
</dbReference>
<name>A0A859QN03_9HYPH</name>
<proteinExistence type="predicted"/>
<evidence type="ECO:0000313" key="5">
    <source>
        <dbReference type="EMBL" id="QLL60699.1"/>
    </source>
</evidence>
<protein>
    <submittedName>
        <fullName evidence="5">Uncharacterized protein</fullName>
    </submittedName>
</protein>
<keyword evidence="2" id="KW-0812">Transmembrane</keyword>
<dbReference type="SUPFAM" id="SSF161084">
    <property type="entry name" value="MAPEG domain-like"/>
    <property type="match status" value="1"/>
</dbReference>
<dbReference type="EMBL" id="CP041238">
    <property type="protein sequence ID" value="QLL60699.1"/>
    <property type="molecule type" value="Genomic_DNA"/>
</dbReference>